<dbReference type="InterPro" id="IPR036264">
    <property type="entry name" value="Bact_exopeptidase_dim_dom"/>
</dbReference>
<dbReference type="PANTHER" id="PTHR32494:SF5">
    <property type="entry name" value="ALLANTOATE AMIDOHYDROLASE"/>
    <property type="match status" value="1"/>
</dbReference>
<feature type="binding site" evidence="3">
    <location>
        <position position="193"/>
    </location>
    <ligand>
        <name>Zn(2+)</name>
        <dbReference type="ChEBI" id="CHEBI:29105"/>
        <label>1</label>
    </ligand>
</feature>
<keyword evidence="3" id="KW-0862">Zinc</keyword>
<feature type="binding site" evidence="3">
    <location>
        <position position="84"/>
    </location>
    <ligand>
        <name>Zn(2+)</name>
        <dbReference type="ChEBI" id="CHEBI:29105"/>
        <label>1</label>
    </ligand>
</feature>
<evidence type="ECO:0000256" key="1">
    <source>
        <dbReference type="ARBA" id="ARBA00006153"/>
    </source>
</evidence>
<dbReference type="RefSeq" id="WP_066180041.1">
    <property type="nucleotide sequence ID" value="NZ_LQZT01000023.1"/>
</dbReference>
<dbReference type="PANTHER" id="PTHR32494">
    <property type="entry name" value="ALLANTOATE DEIMINASE-RELATED"/>
    <property type="match status" value="1"/>
</dbReference>
<dbReference type="EMBL" id="LQZT01000023">
    <property type="protein sequence ID" value="OCW56929.1"/>
    <property type="molecule type" value="Genomic_DNA"/>
</dbReference>
<dbReference type="Proteomes" id="UP000094795">
    <property type="component" value="Unassembled WGS sequence"/>
</dbReference>
<dbReference type="Gene3D" id="3.30.70.360">
    <property type="match status" value="1"/>
</dbReference>
<dbReference type="CDD" id="cd03884">
    <property type="entry name" value="M20_bAS"/>
    <property type="match status" value="1"/>
</dbReference>
<dbReference type="Gene3D" id="3.40.630.10">
    <property type="entry name" value="Zn peptidases"/>
    <property type="match status" value="1"/>
</dbReference>
<dbReference type="Pfam" id="PF01546">
    <property type="entry name" value="Peptidase_M20"/>
    <property type="match status" value="1"/>
</dbReference>
<gene>
    <name evidence="4" type="ORF">AWJ14_07150</name>
</gene>
<evidence type="ECO:0000256" key="2">
    <source>
        <dbReference type="ARBA" id="ARBA00022801"/>
    </source>
</evidence>
<keyword evidence="5" id="KW-1185">Reference proteome</keyword>
<proteinExistence type="inferred from homology"/>
<dbReference type="InterPro" id="IPR002933">
    <property type="entry name" value="Peptidase_M20"/>
</dbReference>
<dbReference type="GO" id="GO:0046872">
    <property type="term" value="F:metal ion binding"/>
    <property type="evidence" value="ECO:0007669"/>
    <property type="project" value="UniProtKB-KW"/>
</dbReference>
<dbReference type="SUPFAM" id="SSF53187">
    <property type="entry name" value="Zn-dependent exopeptidases"/>
    <property type="match status" value="1"/>
</dbReference>
<feature type="binding site" evidence="3">
    <location>
        <position position="95"/>
    </location>
    <ligand>
        <name>Zn(2+)</name>
        <dbReference type="ChEBI" id="CHEBI:29105"/>
        <label>1</label>
    </ligand>
</feature>
<name>A0A1C1YTR2_9HYPH</name>
<accession>A0A1C1YTR2</accession>
<evidence type="ECO:0000313" key="5">
    <source>
        <dbReference type="Proteomes" id="UP000094795"/>
    </source>
</evidence>
<comment type="similarity">
    <text evidence="1">Belongs to the peptidase M20 family.</text>
</comment>
<dbReference type="AlphaFoldDB" id="A0A1C1YTR2"/>
<dbReference type="NCBIfam" id="NF006771">
    <property type="entry name" value="PRK09290.1-5"/>
    <property type="match status" value="1"/>
</dbReference>
<dbReference type="GO" id="GO:0016813">
    <property type="term" value="F:hydrolase activity, acting on carbon-nitrogen (but not peptide) bonds, in linear amidines"/>
    <property type="evidence" value="ECO:0007669"/>
    <property type="project" value="InterPro"/>
</dbReference>
<dbReference type="OrthoDB" id="9808195at2"/>
<feature type="binding site" evidence="3">
    <location>
        <position position="387"/>
    </location>
    <ligand>
        <name>Zn(2+)</name>
        <dbReference type="ChEBI" id="CHEBI:29105"/>
        <label>2</label>
    </ligand>
</feature>
<reference evidence="4 5" key="1">
    <citation type="submission" date="2015-12" db="EMBL/GenBank/DDBJ databases">
        <authorList>
            <person name="Shamseldin A."/>
            <person name="Moawad H."/>
            <person name="Abd El-Rahim W.M."/>
            <person name="Sadowsky M.J."/>
        </authorList>
    </citation>
    <scope>NUCLEOTIDE SEQUENCE [LARGE SCALE GENOMIC DNA]</scope>
    <source>
        <strain evidence="4 5">JC234</strain>
    </source>
</reference>
<feature type="binding site" evidence="3">
    <location>
        <position position="95"/>
    </location>
    <ligand>
        <name>Zn(2+)</name>
        <dbReference type="ChEBI" id="CHEBI:29105"/>
        <label>2</label>
    </ligand>
</feature>
<comment type="cofactor">
    <cofactor evidence="3">
        <name>Zn(2+)</name>
        <dbReference type="ChEBI" id="CHEBI:29105"/>
    </cofactor>
    <text evidence="3">Binds 2 Zn(2+) ions per subunit.</text>
</comment>
<evidence type="ECO:0000256" key="3">
    <source>
        <dbReference type="PIRSR" id="PIRSR001235-1"/>
    </source>
</evidence>
<organism evidence="4 5">
    <name type="scientific">Hoeflea olei</name>
    <dbReference type="NCBI Taxonomy" id="1480615"/>
    <lineage>
        <taxon>Bacteria</taxon>
        <taxon>Pseudomonadati</taxon>
        <taxon>Pseudomonadota</taxon>
        <taxon>Alphaproteobacteria</taxon>
        <taxon>Hyphomicrobiales</taxon>
        <taxon>Rhizobiaceae</taxon>
        <taxon>Hoeflea</taxon>
    </lineage>
</organism>
<protein>
    <submittedName>
        <fullName evidence="4">Zn-dependent hydrolase</fullName>
    </submittedName>
</protein>
<dbReference type="InterPro" id="IPR010158">
    <property type="entry name" value="Amidase_Cbmase"/>
</dbReference>
<dbReference type="PIRSF" id="PIRSF001235">
    <property type="entry name" value="Amidase_carbamoylase"/>
    <property type="match status" value="1"/>
</dbReference>
<sequence length="415" mass="43830">MRSTAPVIDLPRLQRLLEGVNAFGFNAVTGGYNRTGYSPEDMAVRDWFAAQMREDGLAVSRDGVNNLFGRYGPAEGACVMAGSHLDTVPEGGAFDGSLGVCVALECVRALRDAGIEPRTAIVVVATAEEEGRFGGMLGSQTIAGVVDPGWLDRASDSDGVQLTDAMAAQGLDAQDALASAWPKGSIRAFLELHIEQGPVLERQAIPIGIVEGISGVCNLQVRYEGTANHSGTTPMEMRADAFAGLAAFAAGIPEILGASGVPGTSRITIGKVEIHPNFPHTIPGVAEFLINIRDTSEAVMRALRAACLERIEATAQAHGLAHTVAEKSWLSPVTLDPDLRETMRAEADRLGYKALVMPSGAGHDAQTMQSLCPSGMIFIPSRAGISHAPEEWSDWADIEKGAQLMLNTLTRLSTG</sequence>
<comment type="caution">
    <text evidence="4">The sequence shown here is derived from an EMBL/GenBank/DDBJ whole genome shotgun (WGS) entry which is preliminary data.</text>
</comment>
<dbReference type="NCBIfam" id="TIGR01879">
    <property type="entry name" value="hydantase"/>
    <property type="match status" value="1"/>
</dbReference>
<evidence type="ECO:0000313" key="4">
    <source>
        <dbReference type="EMBL" id="OCW56929.1"/>
    </source>
</evidence>
<keyword evidence="3" id="KW-0479">Metal-binding</keyword>
<dbReference type="STRING" id="1480615.AWJ14_07150"/>
<dbReference type="SUPFAM" id="SSF55031">
    <property type="entry name" value="Bacterial exopeptidase dimerisation domain"/>
    <property type="match status" value="1"/>
</dbReference>
<keyword evidence="2 4" id="KW-0378">Hydrolase</keyword>
<feature type="binding site" evidence="3">
    <location>
        <position position="130"/>
    </location>
    <ligand>
        <name>Zn(2+)</name>
        <dbReference type="ChEBI" id="CHEBI:29105"/>
        <label>2</label>
    </ligand>
</feature>